<name>A0A9W9LX59_9EURO</name>
<evidence type="ECO:0000313" key="10">
    <source>
        <dbReference type="Proteomes" id="UP001146351"/>
    </source>
</evidence>
<accession>A0A9W9LX59</accession>
<gene>
    <name evidence="9" type="ORF">N7492_003654</name>
</gene>
<dbReference type="OrthoDB" id="5417844at2759"/>
<dbReference type="AlphaFoldDB" id="A0A9W9LX59"/>
<feature type="transmembrane region" description="Helical" evidence="7">
    <location>
        <begin position="152"/>
        <end position="174"/>
    </location>
</feature>
<feature type="transmembrane region" description="Helical" evidence="7">
    <location>
        <begin position="273"/>
        <end position="297"/>
    </location>
</feature>
<evidence type="ECO:0000256" key="4">
    <source>
        <dbReference type="ARBA" id="ARBA00023136"/>
    </source>
</evidence>
<feature type="region of interest" description="Disordered" evidence="6">
    <location>
        <begin position="333"/>
        <end position="354"/>
    </location>
</feature>
<comment type="caution">
    <text evidence="9">The sequence shown here is derived from an EMBL/GenBank/DDBJ whole genome shotgun (WGS) entry which is preliminary data.</text>
</comment>
<sequence>MGGMFGFQPTHGGNVLFGVGVSLSVLQIAFVVARFYTRYLLRTRCGVDDYVILIALVCQNTTTVSEWHVEKFVIGGKSRKDHHPHLVETAGLGHHVDEFDDPSSNITFVRKVSRIQAFYALGILDFPFTVTPAKISLLLFYTRIFPVRGFQICAYIVGSLVLALGIAILFETIFHCSPISYDWDKSIDGGSCINQMVFHRVVTPINVFTGVLLLVLPMPLVWRLHAARGQKLALTGVFLLGGLGTVASILRMASYFVHKHAAPNDVTWFSIKVGLWAIVESAVIIIATCLVSIWPLITRLVPRLLLAALSCQLPRAREHRCWYLNTIHTQPKSQGDITPGHASPTSRDSSWSWSSPPSSLADLVDQRLWIFDEENPPPHYAEMVVANEQKF</sequence>
<comment type="subcellular location">
    <subcellularLocation>
        <location evidence="1">Membrane</location>
        <topology evidence="1">Multi-pass membrane protein</topology>
    </subcellularLocation>
</comment>
<evidence type="ECO:0000256" key="2">
    <source>
        <dbReference type="ARBA" id="ARBA00022692"/>
    </source>
</evidence>
<dbReference type="PANTHER" id="PTHR33048:SF47">
    <property type="entry name" value="INTEGRAL MEMBRANE PROTEIN-RELATED"/>
    <property type="match status" value="1"/>
</dbReference>
<dbReference type="PANTHER" id="PTHR33048">
    <property type="entry name" value="PTH11-LIKE INTEGRAL MEMBRANE PROTEIN (AFU_ORTHOLOGUE AFUA_5G11245)"/>
    <property type="match status" value="1"/>
</dbReference>
<keyword evidence="10" id="KW-1185">Reference proteome</keyword>
<evidence type="ECO:0000256" key="6">
    <source>
        <dbReference type="SAM" id="MobiDB-lite"/>
    </source>
</evidence>
<comment type="similarity">
    <text evidence="5">Belongs to the SAT4 family.</text>
</comment>
<dbReference type="Pfam" id="PF20684">
    <property type="entry name" value="Fung_rhodopsin"/>
    <property type="match status" value="1"/>
</dbReference>
<evidence type="ECO:0000313" key="9">
    <source>
        <dbReference type="EMBL" id="KAJ5180444.1"/>
    </source>
</evidence>
<proteinExistence type="inferred from homology"/>
<feature type="transmembrane region" description="Helical" evidence="7">
    <location>
        <begin position="15"/>
        <end position="36"/>
    </location>
</feature>
<reference evidence="9" key="1">
    <citation type="submission" date="2022-11" db="EMBL/GenBank/DDBJ databases">
        <authorList>
            <person name="Petersen C."/>
        </authorList>
    </citation>
    <scope>NUCLEOTIDE SEQUENCE</scope>
    <source>
        <strain evidence="9">IBT 21917</strain>
    </source>
</reference>
<evidence type="ECO:0000256" key="5">
    <source>
        <dbReference type="ARBA" id="ARBA00038359"/>
    </source>
</evidence>
<dbReference type="GO" id="GO:0016020">
    <property type="term" value="C:membrane"/>
    <property type="evidence" value="ECO:0007669"/>
    <property type="project" value="UniProtKB-SubCell"/>
</dbReference>
<keyword evidence="2 7" id="KW-0812">Transmembrane</keyword>
<evidence type="ECO:0000256" key="1">
    <source>
        <dbReference type="ARBA" id="ARBA00004141"/>
    </source>
</evidence>
<reference evidence="9" key="2">
    <citation type="journal article" date="2023" name="IMA Fungus">
        <title>Comparative genomic study of the Penicillium genus elucidates a diverse pangenome and 15 lateral gene transfer events.</title>
        <authorList>
            <person name="Petersen C."/>
            <person name="Sorensen T."/>
            <person name="Nielsen M.R."/>
            <person name="Sondergaard T.E."/>
            <person name="Sorensen J.L."/>
            <person name="Fitzpatrick D.A."/>
            <person name="Frisvad J.C."/>
            <person name="Nielsen K.L."/>
        </authorList>
    </citation>
    <scope>NUCLEOTIDE SEQUENCE</scope>
    <source>
        <strain evidence="9">IBT 21917</strain>
    </source>
</reference>
<organism evidence="9 10">
    <name type="scientific">Penicillium capsulatum</name>
    <dbReference type="NCBI Taxonomy" id="69766"/>
    <lineage>
        <taxon>Eukaryota</taxon>
        <taxon>Fungi</taxon>
        <taxon>Dikarya</taxon>
        <taxon>Ascomycota</taxon>
        <taxon>Pezizomycotina</taxon>
        <taxon>Eurotiomycetes</taxon>
        <taxon>Eurotiomycetidae</taxon>
        <taxon>Eurotiales</taxon>
        <taxon>Aspergillaceae</taxon>
        <taxon>Penicillium</taxon>
    </lineage>
</organism>
<evidence type="ECO:0000256" key="7">
    <source>
        <dbReference type="SAM" id="Phobius"/>
    </source>
</evidence>
<dbReference type="InterPro" id="IPR052337">
    <property type="entry name" value="SAT4-like"/>
</dbReference>
<feature type="transmembrane region" description="Helical" evidence="7">
    <location>
        <begin position="232"/>
        <end position="253"/>
    </location>
</feature>
<keyword evidence="4 7" id="KW-0472">Membrane</keyword>
<feature type="domain" description="Rhodopsin" evidence="8">
    <location>
        <begin position="33"/>
        <end position="299"/>
    </location>
</feature>
<dbReference type="InterPro" id="IPR049326">
    <property type="entry name" value="Rhodopsin_dom_fungi"/>
</dbReference>
<evidence type="ECO:0000259" key="8">
    <source>
        <dbReference type="Pfam" id="PF20684"/>
    </source>
</evidence>
<protein>
    <recommendedName>
        <fullName evidence="8">Rhodopsin domain-containing protein</fullName>
    </recommendedName>
</protein>
<dbReference type="EMBL" id="JAPQKO010000002">
    <property type="protein sequence ID" value="KAJ5180444.1"/>
    <property type="molecule type" value="Genomic_DNA"/>
</dbReference>
<evidence type="ECO:0000256" key="3">
    <source>
        <dbReference type="ARBA" id="ARBA00022989"/>
    </source>
</evidence>
<feature type="compositionally biased region" description="Low complexity" evidence="6">
    <location>
        <begin position="343"/>
        <end position="354"/>
    </location>
</feature>
<feature type="transmembrane region" description="Helical" evidence="7">
    <location>
        <begin position="205"/>
        <end position="225"/>
    </location>
</feature>
<keyword evidence="3 7" id="KW-1133">Transmembrane helix</keyword>
<dbReference type="Proteomes" id="UP001146351">
    <property type="component" value="Unassembled WGS sequence"/>
</dbReference>